<dbReference type="AlphaFoldDB" id="A0A1G4B1H0"/>
<dbReference type="Proteomes" id="UP000176998">
    <property type="component" value="Unassembled WGS sequence"/>
</dbReference>
<evidence type="ECO:0000313" key="2">
    <source>
        <dbReference type="EMBL" id="OHE95206.1"/>
    </source>
</evidence>
<gene>
    <name evidence="2" type="ORF">CORC01_09467</name>
</gene>
<feature type="compositionally biased region" description="Acidic residues" evidence="1">
    <location>
        <begin position="22"/>
        <end position="55"/>
    </location>
</feature>
<organism evidence="2 3">
    <name type="scientific">Colletotrichum orchidophilum</name>
    <dbReference type="NCBI Taxonomy" id="1209926"/>
    <lineage>
        <taxon>Eukaryota</taxon>
        <taxon>Fungi</taxon>
        <taxon>Dikarya</taxon>
        <taxon>Ascomycota</taxon>
        <taxon>Pezizomycotina</taxon>
        <taxon>Sordariomycetes</taxon>
        <taxon>Hypocreomycetidae</taxon>
        <taxon>Glomerellales</taxon>
        <taxon>Glomerellaceae</taxon>
        <taxon>Colletotrichum</taxon>
    </lineage>
</organism>
<proteinExistence type="predicted"/>
<feature type="compositionally biased region" description="Basic and acidic residues" evidence="1">
    <location>
        <begin position="64"/>
        <end position="75"/>
    </location>
</feature>
<reference evidence="2 3" key="1">
    <citation type="submission" date="2016-09" db="EMBL/GenBank/DDBJ databases">
        <authorList>
            <person name="Capua I."/>
            <person name="De Benedictis P."/>
            <person name="Joannis T."/>
            <person name="Lombin L.H."/>
            <person name="Cattoli G."/>
        </authorList>
    </citation>
    <scope>NUCLEOTIDE SEQUENCE [LARGE SCALE GENOMIC DNA]</scope>
    <source>
        <strain evidence="2 3">IMI 309357</strain>
    </source>
</reference>
<feature type="region of interest" description="Disordered" evidence="1">
    <location>
        <begin position="1"/>
        <end position="75"/>
    </location>
</feature>
<protein>
    <submittedName>
        <fullName evidence="2">Uncharacterized protein</fullName>
    </submittedName>
</protein>
<name>A0A1G4B1H0_9PEZI</name>
<keyword evidence="3" id="KW-1185">Reference proteome</keyword>
<dbReference type="GeneID" id="34562606"/>
<accession>A0A1G4B1H0</accession>
<dbReference type="EMBL" id="MJBS01000086">
    <property type="protein sequence ID" value="OHE95206.1"/>
    <property type="molecule type" value="Genomic_DNA"/>
</dbReference>
<evidence type="ECO:0000256" key="1">
    <source>
        <dbReference type="SAM" id="MobiDB-lite"/>
    </source>
</evidence>
<evidence type="ECO:0000313" key="3">
    <source>
        <dbReference type="Proteomes" id="UP000176998"/>
    </source>
</evidence>
<sequence length="75" mass="8465">MYSSKPLNLKRLHHDDKHKEDGEGDETDPDAGSDQSNEDDDNIAATEENEENEDNNDIKGNIYGKDKDGSRDDEK</sequence>
<comment type="caution">
    <text evidence="2">The sequence shown here is derived from an EMBL/GenBank/DDBJ whole genome shotgun (WGS) entry which is preliminary data.</text>
</comment>
<dbReference type="RefSeq" id="XP_022472368.1">
    <property type="nucleotide sequence ID" value="XM_022621096.1"/>
</dbReference>